<sequence>MPLPIHPANPRRAALADGPLSVRKGQCSWANKGKVSGEEKGIHHYDNHFFVFDLCKFFTKPHLHSYKKTIMVFGLFNFKRKFFSIEESNDTTTSKAIEDNGSPTKRARVEELTHQVRDLQPSTVRGASTEDNEDEEFEVCFEIIPRNNKGKEKERIEELEEEIRETREITARLLQETRDILECGHTACYPCLRSWFTRSKDGLNRAPIISTDEESDEDEKPHPGPSNPAPAPAPTRPRHHFHSAVNRKKTCPECQIAISHRPLPLYRLRHLGDVMNGSESPVPSFLQPRRKPHRLSKRKDLWHGIFHPIEESKPTKNKYRFIVENPGPVEDQGPGPILEHWAQAQVRRDAALERVRWQAAIDEAREEGRRQVIWEQQRERERLEEQRRRRQSYTVADMRFWNPPFREMDGQRRDIAPVRYRVPSGKIIFPREQVGHPAIPPPAPAPDIIPIVPPSSEPTAIPQPPAQSRTPSPVPPSEEFVTGSSASSIVEHPARPVFLGPPPSEAGPSRSIQPENSSQTSSSSAVPIEEPTASTSNSSTRSPTVLEAIRKIRQQYNHSRSSQDIEQDADELDDGDSDLPLFQAMFRNPTPPPAPESDRLYPVYVEELKLEDTPQPEQQTQRDLPVIIFEDHDDGGVGSFARRAIRNPTLPDDVEEEEEEEEEDPAERLERLVREGEASDLDG</sequence>
<feature type="compositionally biased region" description="Pro residues" evidence="2">
    <location>
        <begin position="223"/>
        <end position="235"/>
    </location>
</feature>
<dbReference type="EMBL" id="BPWL01000008">
    <property type="protein sequence ID" value="GJJ13504.1"/>
    <property type="molecule type" value="Genomic_DNA"/>
</dbReference>
<keyword evidence="1" id="KW-0175">Coiled coil</keyword>
<protein>
    <recommendedName>
        <fullName evidence="5">RING-type domain-containing protein</fullName>
    </recommendedName>
</protein>
<feature type="region of interest" description="Disordered" evidence="2">
    <location>
        <begin position="432"/>
        <end position="598"/>
    </location>
</feature>
<feature type="compositionally biased region" description="Pro residues" evidence="2">
    <location>
        <begin position="438"/>
        <end position="465"/>
    </location>
</feature>
<dbReference type="Gene3D" id="3.30.40.10">
    <property type="entry name" value="Zinc/RING finger domain, C3HC4 (zinc finger)"/>
    <property type="match status" value="1"/>
</dbReference>
<organism evidence="3 4">
    <name type="scientific">Clathrus columnatus</name>
    <dbReference type="NCBI Taxonomy" id="1419009"/>
    <lineage>
        <taxon>Eukaryota</taxon>
        <taxon>Fungi</taxon>
        <taxon>Dikarya</taxon>
        <taxon>Basidiomycota</taxon>
        <taxon>Agaricomycotina</taxon>
        <taxon>Agaricomycetes</taxon>
        <taxon>Phallomycetidae</taxon>
        <taxon>Phallales</taxon>
        <taxon>Clathraceae</taxon>
        <taxon>Clathrus</taxon>
    </lineage>
</organism>
<evidence type="ECO:0000313" key="4">
    <source>
        <dbReference type="Proteomes" id="UP001050691"/>
    </source>
</evidence>
<feature type="region of interest" description="Disordered" evidence="2">
    <location>
        <begin position="211"/>
        <end position="245"/>
    </location>
</feature>
<gene>
    <name evidence="3" type="ORF">Clacol_007758</name>
</gene>
<feature type="compositionally biased region" description="Basic and acidic residues" evidence="2">
    <location>
        <begin position="666"/>
        <end position="677"/>
    </location>
</feature>
<feature type="compositionally biased region" description="Basic residues" evidence="2">
    <location>
        <begin position="236"/>
        <end position="245"/>
    </location>
</feature>
<comment type="caution">
    <text evidence="3">The sequence shown here is derived from an EMBL/GenBank/DDBJ whole genome shotgun (WGS) entry which is preliminary data.</text>
</comment>
<feature type="coiled-coil region" evidence="1">
    <location>
        <begin position="149"/>
        <end position="176"/>
    </location>
</feature>
<dbReference type="AlphaFoldDB" id="A0AAV5AK57"/>
<evidence type="ECO:0008006" key="5">
    <source>
        <dbReference type="Google" id="ProtNLM"/>
    </source>
</evidence>
<feature type="compositionally biased region" description="Acidic residues" evidence="2">
    <location>
        <begin position="565"/>
        <end position="577"/>
    </location>
</feature>
<dbReference type="Proteomes" id="UP001050691">
    <property type="component" value="Unassembled WGS sequence"/>
</dbReference>
<accession>A0AAV5AK57</accession>
<proteinExistence type="predicted"/>
<name>A0AAV5AK57_9AGAM</name>
<evidence type="ECO:0000256" key="1">
    <source>
        <dbReference type="SAM" id="Coils"/>
    </source>
</evidence>
<reference evidence="3" key="1">
    <citation type="submission" date="2021-10" db="EMBL/GenBank/DDBJ databases">
        <title>De novo Genome Assembly of Clathrus columnatus (Basidiomycota, Fungi) Using Illumina and Nanopore Sequence Data.</title>
        <authorList>
            <person name="Ogiso-Tanaka E."/>
            <person name="Itagaki H."/>
            <person name="Hosoya T."/>
            <person name="Hosaka K."/>
        </authorList>
    </citation>
    <scope>NUCLEOTIDE SEQUENCE</scope>
    <source>
        <strain evidence="3">MO-923</strain>
    </source>
</reference>
<feature type="compositionally biased region" description="Acidic residues" evidence="2">
    <location>
        <begin position="652"/>
        <end position="665"/>
    </location>
</feature>
<keyword evidence="4" id="KW-1185">Reference proteome</keyword>
<dbReference type="InterPro" id="IPR013083">
    <property type="entry name" value="Znf_RING/FYVE/PHD"/>
</dbReference>
<evidence type="ECO:0000256" key="2">
    <source>
        <dbReference type="SAM" id="MobiDB-lite"/>
    </source>
</evidence>
<evidence type="ECO:0000313" key="3">
    <source>
        <dbReference type="EMBL" id="GJJ13504.1"/>
    </source>
</evidence>
<feature type="compositionally biased region" description="Polar residues" evidence="2">
    <location>
        <begin position="532"/>
        <end position="543"/>
    </location>
</feature>
<feature type="region of interest" description="Disordered" evidence="2">
    <location>
        <begin position="631"/>
        <end position="683"/>
    </location>
</feature>